<evidence type="ECO:0000313" key="1">
    <source>
        <dbReference type="EMBL" id="SVE32859.1"/>
    </source>
</evidence>
<dbReference type="EMBL" id="UINC01209718">
    <property type="protein sequence ID" value="SVE32859.1"/>
    <property type="molecule type" value="Genomic_DNA"/>
</dbReference>
<dbReference type="AlphaFoldDB" id="A0A383CLD5"/>
<organism evidence="1">
    <name type="scientific">marine metagenome</name>
    <dbReference type="NCBI Taxonomy" id="408172"/>
    <lineage>
        <taxon>unclassified sequences</taxon>
        <taxon>metagenomes</taxon>
        <taxon>ecological metagenomes</taxon>
    </lineage>
</organism>
<proteinExistence type="predicted"/>
<feature type="non-terminal residue" evidence="1">
    <location>
        <position position="1"/>
    </location>
</feature>
<name>A0A383CLD5_9ZZZZ</name>
<sequence>VQLKTTDYESPNGNSEIHLDSLMRYLALAGF</sequence>
<gene>
    <name evidence="1" type="ORF">METZ01_LOCUS485713</name>
</gene>
<protein>
    <submittedName>
        <fullName evidence="1">Uncharacterized protein</fullName>
    </submittedName>
</protein>
<accession>A0A383CLD5</accession>
<reference evidence="1" key="1">
    <citation type="submission" date="2018-05" db="EMBL/GenBank/DDBJ databases">
        <authorList>
            <person name="Lanie J.A."/>
            <person name="Ng W.-L."/>
            <person name="Kazmierczak K.M."/>
            <person name="Andrzejewski T.M."/>
            <person name="Davidsen T.M."/>
            <person name="Wayne K.J."/>
            <person name="Tettelin H."/>
            <person name="Glass J.I."/>
            <person name="Rusch D."/>
            <person name="Podicherti R."/>
            <person name="Tsui H.-C.T."/>
            <person name="Winkler M.E."/>
        </authorList>
    </citation>
    <scope>NUCLEOTIDE SEQUENCE</scope>
</reference>